<dbReference type="RefSeq" id="WP_137732675.1">
    <property type="nucleotide sequence ID" value="NZ_BJCL01000004.1"/>
</dbReference>
<evidence type="ECO:0000256" key="1">
    <source>
        <dbReference type="SAM" id="SignalP"/>
    </source>
</evidence>
<name>A0A480AMM2_9BURK</name>
<dbReference type="EMBL" id="BJCL01000004">
    <property type="protein sequence ID" value="GCL62919.1"/>
    <property type="molecule type" value="Genomic_DNA"/>
</dbReference>
<evidence type="ECO:0000313" key="2">
    <source>
        <dbReference type="EMBL" id="GCL62919.1"/>
    </source>
</evidence>
<dbReference type="Proteomes" id="UP000301751">
    <property type="component" value="Unassembled WGS sequence"/>
</dbReference>
<keyword evidence="3" id="KW-1185">Reference proteome</keyword>
<gene>
    <name evidence="2" type="ORF">AQPW35_20000</name>
</gene>
<feature type="chain" id="PRO_5019857655" evidence="1">
    <location>
        <begin position="30"/>
        <end position="583"/>
    </location>
</feature>
<reference evidence="3" key="1">
    <citation type="submission" date="2019-03" db="EMBL/GenBank/DDBJ databases">
        <title>Aquabacterium pictum sp.nov., the first bacteriochlorophyll a-containing freshwater bacterium in the genus Aquabacterium of the class Betaproteobacteria.</title>
        <authorList>
            <person name="Hirose S."/>
            <person name="Tank M."/>
            <person name="Hara E."/>
            <person name="Tamaki H."/>
            <person name="Takaichi S."/>
            <person name="Haruta S."/>
            <person name="Hanada S."/>
        </authorList>
    </citation>
    <scope>NUCLEOTIDE SEQUENCE [LARGE SCALE GENOMIC DNA]</scope>
    <source>
        <strain evidence="3">W35</strain>
    </source>
</reference>
<protein>
    <submittedName>
        <fullName evidence="2">Uncharacterized protein</fullName>
    </submittedName>
</protein>
<dbReference type="OrthoDB" id="5372286at2"/>
<comment type="caution">
    <text evidence="2">The sequence shown here is derived from an EMBL/GenBank/DDBJ whole genome shotgun (WGS) entry which is preliminary data.</text>
</comment>
<evidence type="ECO:0000313" key="3">
    <source>
        <dbReference type="Proteomes" id="UP000301751"/>
    </source>
</evidence>
<proteinExistence type="predicted"/>
<dbReference type="AlphaFoldDB" id="A0A480AMM2"/>
<dbReference type="Pfam" id="PF16930">
    <property type="entry name" value="Porin_5"/>
    <property type="match status" value="1"/>
</dbReference>
<keyword evidence="1" id="KW-0732">Signal</keyword>
<accession>A0A480AMM2</accession>
<feature type="signal peptide" evidence="1">
    <location>
        <begin position="1"/>
        <end position="29"/>
    </location>
</feature>
<dbReference type="InterPro" id="IPR032638">
    <property type="entry name" value="Porin_5"/>
</dbReference>
<sequence>MHHPAPPHRWRRHALALLLGCSALGAAQAADPASDRAELERLRATTQALIETLVSQGLVTRERADAILRQAGASAAPAGPGWGSPLPAASATAAAPVVRVPYLSETQRAQLRDEIRNDVLATARSDGWADARQIPEWVRGIRFEGDLRLRAQSERYPEPAYALDATTGLLLGDACSIVAGNLPARCYRRQVSSPAWAPDIADTTNGRNRLTLRARLGLQARISGDFTGQLRLSTGSATGGPSSSTQTLGNYFNKSSVVIDRALVQWEPRHDMRLQAGRIGNPFFSSDLTWPDDIGFDGVAAQGELTLAPGAFAFAHAGVFALQELSLDRDRWLTGLQVGAQWAFNAHGTLRLGVAMYDFARVEGVRETNPPPGGERAGTEPYFSSQYPAGVRQKGNTLINLNDPASTAAPTWGLASKFRPINITAQLDYRLSDRLAMAWSLDWLRNTGFDLADIRRRAGTPAVDGLAEKTDGLQTRWQIGSPALNTAGQWRLSAALRRFERDAWLDAFTDTTWHLGGTNYKGWQLVGQYAIDSRAVLGLRLTSSRNLDDGVRTVNAANGAVESSFSNAPLKIDVLQLDLSTRF</sequence>
<organism evidence="2 3">
    <name type="scientific">Pseudaquabacterium pictum</name>
    <dbReference type="NCBI Taxonomy" id="2315236"/>
    <lineage>
        <taxon>Bacteria</taxon>
        <taxon>Pseudomonadati</taxon>
        <taxon>Pseudomonadota</taxon>
        <taxon>Betaproteobacteria</taxon>
        <taxon>Burkholderiales</taxon>
        <taxon>Sphaerotilaceae</taxon>
        <taxon>Pseudaquabacterium</taxon>
    </lineage>
</organism>